<comment type="caution">
    <text evidence="2">The sequence shown here is derived from an EMBL/GenBank/DDBJ whole genome shotgun (WGS) entry which is preliminary data.</text>
</comment>
<sequence>MNVESQMKKRTTQALGETHVSAANVMATPNASVRFWIITMLLVLLGLATLKLR</sequence>
<keyword evidence="1" id="KW-0812">Transmembrane</keyword>
<feature type="transmembrane region" description="Helical" evidence="1">
    <location>
        <begin position="33"/>
        <end position="50"/>
    </location>
</feature>
<evidence type="ECO:0000256" key="1">
    <source>
        <dbReference type="SAM" id="Phobius"/>
    </source>
</evidence>
<reference evidence="2 3" key="1">
    <citation type="submission" date="2016-02" db="EMBL/GenBank/DDBJ databases">
        <authorList>
            <person name="Wen L."/>
            <person name="He K."/>
            <person name="Yang H."/>
        </authorList>
    </citation>
    <scope>NUCLEOTIDE SEQUENCE [LARGE SCALE GENOMIC DNA]</scope>
    <source>
        <strain evidence="2">ShG14-8</strain>
    </source>
</reference>
<gene>
    <name evidence="2" type="ORF">AWT59_0550</name>
</gene>
<protein>
    <submittedName>
        <fullName evidence="2">Uncharacterized protein</fullName>
    </submittedName>
</protein>
<name>A0A139BWZ8_9PROT</name>
<proteinExistence type="predicted"/>
<dbReference type="AlphaFoldDB" id="A0A139BWZ8"/>
<evidence type="ECO:0000313" key="3">
    <source>
        <dbReference type="Proteomes" id="UP000070578"/>
    </source>
</evidence>
<organism evidence="2 3">
    <name type="scientific">Candidatus Gallionella acididurans</name>
    <dbReference type="NCBI Taxonomy" id="1796491"/>
    <lineage>
        <taxon>Bacteria</taxon>
        <taxon>Pseudomonadati</taxon>
        <taxon>Pseudomonadota</taxon>
        <taxon>Betaproteobacteria</taxon>
        <taxon>Nitrosomonadales</taxon>
        <taxon>Gallionellaceae</taxon>
        <taxon>Gallionella</taxon>
    </lineage>
</organism>
<accession>A0A139BWZ8</accession>
<keyword evidence="1" id="KW-1133">Transmembrane helix</keyword>
<reference evidence="2 3" key="2">
    <citation type="submission" date="2016-03" db="EMBL/GenBank/DDBJ databases">
        <title>New uncultured bacterium of the family Gallionellaceae from acid mine drainage: description and reconstruction of genome based on metagenomic analysis of microbial community.</title>
        <authorList>
            <person name="Kadnikov V."/>
            <person name="Ivasenko D."/>
            <person name="Beletsky A."/>
            <person name="Mardanov A."/>
            <person name="Danilova E."/>
            <person name="Pimenov N."/>
            <person name="Karnachuk O."/>
            <person name="Ravin N."/>
        </authorList>
    </citation>
    <scope>NUCLEOTIDE SEQUENCE [LARGE SCALE GENOMIC DNA]</scope>
    <source>
        <strain evidence="2">ShG14-8</strain>
    </source>
</reference>
<evidence type="ECO:0000313" key="2">
    <source>
        <dbReference type="EMBL" id="KXS33388.1"/>
    </source>
</evidence>
<dbReference type="PATRIC" id="fig|1796491.3.peg.599"/>
<keyword evidence="1" id="KW-0472">Membrane</keyword>
<dbReference type="EMBL" id="LSLI01000007">
    <property type="protein sequence ID" value="KXS33388.1"/>
    <property type="molecule type" value="Genomic_DNA"/>
</dbReference>
<dbReference type="Proteomes" id="UP000070578">
    <property type="component" value="Unassembled WGS sequence"/>
</dbReference>